<dbReference type="GO" id="GO:0016209">
    <property type="term" value="F:antioxidant activity"/>
    <property type="evidence" value="ECO:0007669"/>
    <property type="project" value="InterPro"/>
</dbReference>
<protein>
    <submittedName>
        <fullName evidence="3">AhpC/TSA family protein</fullName>
    </submittedName>
</protein>
<evidence type="ECO:0000259" key="2">
    <source>
        <dbReference type="Pfam" id="PF00578"/>
    </source>
</evidence>
<dbReference type="AlphaFoldDB" id="A0A1G8R6X0"/>
<dbReference type="GO" id="GO:0016491">
    <property type="term" value="F:oxidoreductase activity"/>
    <property type="evidence" value="ECO:0007669"/>
    <property type="project" value="InterPro"/>
</dbReference>
<dbReference type="Proteomes" id="UP000199017">
    <property type="component" value="Unassembled WGS sequence"/>
</dbReference>
<reference evidence="3 4" key="1">
    <citation type="submission" date="2016-10" db="EMBL/GenBank/DDBJ databases">
        <authorList>
            <person name="de Groot N.N."/>
        </authorList>
    </citation>
    <scope>NUCLEOTIDE SEQUENCE [LARGE SCALE GENOMIC DNA]</scope>
    <source>
        <strain evidence="4">P4B,CCM 7963,CECT 7998,DSM 25260,IBRC-M 10614,KCTC 13821</strain>
    </source>
</reference>
<dbReference type="InterPro" id="IPR000866">
    <property type="entry name" value="AhpC/TSA"/>
</dbReference>
<dbReference type="InterPro" id="IPR036249">
    <property type="entry name" value="Thioredoxin-like_sf"/>
</dbReference>
<gene>
    <name evidence="3" type="ORF">SAMN05216352_12517</name>
</gene>
<keyword evidence="1" id="KW-1015">Disulfide bond</keyword>
<dbReference type="SUPFAM" id="SSF52833">
    <property type="entry name" value="Thioredoxin-like"/>
    <property type="match status" value="1"/>
</dbReference>
<evidence type="ECO:0000313" key="3">
    <source>
        <dbReference type="EMBL" id="SDJ12717.1"/>
    </source>
</evidence>
<dbReference type="Pfam" id="PF00578">
    <property type="entry name" value="AhpC-TSA"/>
    <property type="match status" value="1"/>
</dbReference>
<organism evidence="3 4">
    <name type="scientific">Alteribacillus bidgolensis</name>
    <dbReference type="NCBI Taxonomy" id="930129"/>
    <lineage>
        <taxon>Bacteria</taxon>
        <taxon>Bacillati</taxon>
        <taxon>Bacillota</taxon>
        <taxon>Bacilli</taxon>
        <taxon>Bacillales</taxon>
        <taxon>Bacillaceae</taxon>
        <taxon>Alteribacillus</taxon>
    </lineage>
</organism>
<sequence length="105" mass="11751">MELNENLSSLEEENAVVVGAVTDPLEQSKAIAEEYNIDFPITYDVDHKVGSKYGVHNVPGGMDMGPVNTHSIFVIDEQGTVRWHDISPHEMYVPLESILEELKKL</sequence>
<evidence type="ECO:0000313" key="4">
    <source>
        <dbReference type="Proteomes" id="UP000199017"/>
    </source>
</evidence>
<dbReference type="EMBL" id="FNDU01000025">
    <property type="protein sequence ID" value="SDJ12717.1"/>
    <property type="molecule type" value="Genomic_DNA"/>
</dbReference>
<proteinExistence type="predicted"/>
<name>A0A1G8R6X0_9BACI</name>
<dbReference type="STRING" id="930129.SAMN05216352_12517"/>
<dbReference type="Gene3D" id="3.40.30.10">
    <property type="entry name" value="Glutaredoxin"/>
    <property type="match status" value="1"/>
</dbReference>
<evidence type="ECO:0000256" key="1">
    <source>
        <dbReference type="ARBA" id="ARBA00023157"/>
    </source>
</evidence>
<accession>A0A1G8R6X0</accession>
<keyword evidence="4" id="KW-1185">Reference proteome</keyword>
<feature type="domain" description="Alkyl hydroperoxide reductase subunit C/ Thiol specific antioxidant" evidence="2">
    <location>
        <begin position="2"/>
        <end position="83"/>
    </location>
</feature>